<dbReference type="InterPro" id="IPR050238">
    <property type="entry name" value="DNA_Rep/Repair_Clamp_Loader"/>
</dbReference>
<dbReference type="STRING" id="692418.SAMN04488029_2352"/>
<dbReference type="Pfam" id="PF13177">
    <property type="entry name" value="DNA_pol3_delta2"/>
    <property type="match status" value="1"/>
</dbReference>
<dbReference type="InterPro" id="IPR027417">
    <property type="entry name" value="P-loop_NTPase"/>
</dbReference>
<gene>
    <name evidence="1" type="ORF">SAMN04488029_2352</name>
</gene>
<dbReference type="Proteomes" id="UP000192472">
    <property type="component" value="Unassembled WGS sequence"/>
</dbReference>
<dbReference type="SUPFAM" id="SSF52540">
    <property type="entry name" value="P-loop containing nucleoside triphosphate hydrolases"/>
    <property type="match status" value="1"/>
</dbReference>
<proteinExistence type="predicted"/>
<dbReference type="AlphaFoldDB" id="A0A1W2GEP9"/>
<reference evidence="1 2" key="1">
    <citation type="submission" date="2017-04" db="EMBL/GenBank/DDBJ databases">
        <authorList>
            <person name="Afonso C.L."/>
            <person name="Miller P.J."/>
            <person name="Scott M.A."/>
            <person name="Spackman E."/>
            <person name="Goraichik I."/>
            <person name="Dimitrov K.M."/>
            <person name="Suarez D.L."/>
            <person name="Swayne D.E."/>
        </authorList>
    </citation>
    <scope>NUCLEOTIDE SEQUENCE [LARGE SCALE GENOMIC DNA]</scope>
    <source>
        <strain evidence="1 2">DSM 26133</strain>
    </source>
</reference>
<dbReference type="PANTHER" id="PTHR11669:SF8">
    <property type="entry name" value="DNA POLYMERASE III SUBUNIT DELTA"/>
    <property type="match status" value="1"/>
</dbReference>
<dbReference type="EMBL" id="FWYF01000002">
    <property type="protein sequence ID" value="SMD35125.1"/>
    <property type="molecule type" value="Genomic_DNA"/>
</dbReference>
<dbReference type="OrthoDB" id="9811073at2"/>
<sequence>MRFADIPGLSAAKQQLIHAIKGNHVAHAQLFYGQEGSANMALALAYATYINCKNQNETDSCGTCESCTKMDKLVHPDLQFVFPVSSTKSITGKNVVSSSYLKEWRTFLNTNKYGTLVDWSAHYGAENKQANISKEESRNIIKSLTLKSFEAEYKVMIIWLPEYMNISAANGILKILEEPAEKTLFLLVTCEYEKLLTTILSRCQLFKVPAFSDEELQQYLVDNKGVEAEKAKKIAALAEGSLSAAVENIDSTEDDAHVMFRDWMRQCWIKDFTSLNGTNESFSKLSKTAQKLFLQYALNMMRQAVVSEYLVDEKEKLNESEKDFAVKFGKALTTHKLERISEEFSKAHYHLERNANVKILFLDLSLTVGRIMTAA</sequence>
<dbReference type="RefSeq" id="WP_084373001.1">
    <property type="nucleotide sequence ID" value="NZ_FWYF01000002.1"/>
</dbReference>
<accession>A0A1W2GEP9</accession>
<keyword evidence="2" id="KW-1185">Reference proteome</keyword>
<dbReference type="PANTHER" id="PTHR11669">
    <property type="entry name" value="REPLICATION FACTOR C / DNA POLYMERASE III GAMMA-TAU SUBUNIT"/>
    <property type="match status" value="1"/>
</dbReference>
<name>A0A1W2GEP9_REIFA</name>
<organism evidence="1 2">
    <name type="scientific">Reichenbachiella faecimaris</name>
    <dbReference type="NCBI Taxonomy" id="692418"/>
    <lineage>
        <taxon>Bacteria</taxon>
        <taxon>Pseudomonadati</taxon>
        <taxon>Bacteroidota</taxon>
        <taxon>Cytophagia</taxon>
        <taxon>Cytophagales</taxon>
        <taxon>Reichenbachiellaceae</taxon>
        <taxon>Reichenbachiella</taxon>
    </lineage>
</organism>
<dbReference type="Gene3D" id="3.40.50.300">
    <property type="entry name" value="P-loop containing nucleotide triphosphate hydrolases"/>
    <property type="match status" value="1"/>
</dbReference>
<evidence type="ECO:0000313" key="1">
    <source>
        <dbReference type="EMBL" id="SMD35125.1"/>
    </source>
</evidence>
<evidence type="ECO:0000313" key="2">
    <source>
        <dbReference type="Proteomes" id="UP000192472"/>
    </source>
</evidence>
<dbReference type="GO" id="GO:0006261">
    <property type="term" value="P:DNA-templated DNA replication"/>
    <property type="evidence" value="ECO:0007669"/>
    <property type="project" value="TreeGrafter"/>
</dbReference>
<protein>
    <submittedName>
        <fullName evidence="1">DNA polymerase-3 subunit delta</fullName>
    </submittedName>
</protein>